<evidence type="ECO:0000313" key="2">
    <source>
        <dbReference type="EMBL" id="GGN61001.1"/>
    </source>
</evidence>
<dbReference type="PANTHER" id="PTHR35400:SF3">
    <property type="entry name" value="SLL1072 PROTEIN"/>
    <property type="match status" value="1"/>
</dbReference>
<dbReference type="Pfam" id="PF05685">
    <property type="entry name" value="Uma2"/>
    <property type="match status" value="1"/>
</dbReference>
<dbReference type="CDD" id="cd06260">
    <property type="entry name" value="DUF820-like"/>
    <property type="match status" value="1"/>
</dbReference>
<dbReference type="Proteomes" id="UP000600365">
    <property type="component" value="Unassembled WGS sequence"/>
</dbReference>
<dbReference type="AlphaFoldDB" id="A0A918D2I7"/>
<dbReference type="EMBL" id="BMMM01000004">
    <property type="protein sequence ID" value="GGN61001.1"/>
    <property type="molecule type" value="Genomic_DNA"/>
</dbReference>
<comment type="caution">
    <text evidence="2">The sequence shown here is derived from an EMBL/GenBank/DDBJ whole genome shotgun (WGS) entry which is preliminary data.</text>
</comment>
<evidence type="ECO:0000259" key="1">
    <source>
        <dbReference type="Pfam" id="PF05685"/>
    </source>
</evidence>
<dbReference type="InterPro" id="IPR012296">
    <property type="entry name" value="Nuclease_put_TT1808"/>
</dbReference>
<feature type="domain" description="Putative restriction endonuclease" evidence="1">
    <location>
        <begin position="22"/>
        <end position="187"/>
    </location>
</feature>
<name>A0A918D2I7_9ACTN</name>
<gene>
    <name evidence="2" type="ORF">GCM10011579_026800</name>
</gene>
<keyword evidence="3" id="KW-1185">Reference proteome</keyword>
<protein>
    <recommendedName>
        <fullName evidence="1">Putative restriction endonuclease domain-containing protein</fullName>
    </recommendedName>
</protein>
<evidence type="ECO:0000313" key="3">
    <source>
        <dbReference type="Proteomes" id="UP000600365"/>
    </source>
</evidence>
<dbReference type="InterPro" id="IPR011335">
    <property type="entry name" value="Restrct_endonuc-II-like"/>
</dbReference>
<dbReference type="Gene3D" id="3.90.1570.10">
    <property type="entry name" value="tt1808, chain A"/>
    <property type="match status" value="1"/>
</dbReference>
<dbReference type="RefSeq" id="WP_189186176.1">
    <property type="nucleotide sequence ID" value="NZ_BMMM01000004.1"/>
</dbReference>
<proteinExistence type="predicted"/>
<sequence length="198" mass="22021">MTAEALDGSTQWGRLLRAWQHMDVPDGWRAEIDEGRIIVVPPPTSGLNLIADLVSQRLYSCLPDGYGLYQTLGVHIARLDKLYVPDLVVFERAELAQRAADAGEDPLPVDGADTLLVVEIASKSNAKDDRTKKLWAYAHAPVPAYLLIDRFDERGPMVTLFTEPEGGAYKHEDRVPFGETILVPDPFFSSLHTHAFPR</sequence>
<dbReference type="PANTHER" id="PTHR35400">
    <property type="entry name" value="SLR1083 PROTEIN"/>
    <property type="match status" value="1"/>
</dbReference>
<reference evidence="2 3" key="1">
    <citation type="journal article" date="2014" name="Int. J. Syst. Evol. Microbiol.">
        <title>Complete genome sequence of Corynebacterium casei LMG S-19264T (=DSM 44701T), isolated from a smear-ripened cheese.</title>
        <authorList>
            <consortium name="US DOE Joint Genome Institute (JGI-PGF)"/>
            <person name="Walter F."/>
            <person name="Albersmeier A."/>
            <person name="Kalinowski J."/>
            <person name="Ruckert C."/>
        </authorList>
    </citation>
    <scope>NUCLEOTIDE SEQUENCE [LARGE SCALE GENOMIC DNA]</scope>
    <source>
        <strain evidence="2 3">CGMCC 4.7111</strain>
    </source>
</reference>
<accession>A0A918D2I7</accession>
<organism evidence="2 3">
    <name type="scientific">Streptomyces albiflavescens</name>
    <dbReference type="NCBI Taxonomy" id="1623582"/>
    <lineage>
        <taxon>Bacteria</taxon>
        <taxon>Bacillati</taxon>
        <taxon>Actinomycetota</taxon>
        <taxon>Actinomycetes</taxon>
        <taxon>Kitasatosporales</taxon>
        <taxon>Streptomycetaceae</taxon>
        <taxon>Streptomyces</taxon>
    </lineage>
</organism>
<dbReference type="InterPro" id="IPR008538">
    <property type="entry name" value="Uma2"/>
</dbReference>
<dbReference type="SUPFAM" id="SSF52980">
    <property type="entry name" value="Restriction endonuclease-like"/>
    <property type="match status" value="1"/>
</dbReference>